<comment type="caution">
    <text evidence="7">The sequence shown here is derived from an EMBL/GenBank/DDBJ whole genome shotgun (WGS) entry which is preliminary data.</text>
</comment>
<evidence type="ECO:0000313" key="7">
    <source>
        <dbReference type="EMBL" id="MBE4907480.1"/>
    </source>
</evidence>
<dbReference type="EMBL" id="JADCLJ010000009">
    <property type="protein sequence ID" value="MBE4907480.1"/>
    <property type="molecule type" value="Genomic_DNA"/>
</dbReference>
<dbReference type="PANTHER" id="PTHR24567">
    <property type="entry name" value="CRP FAMILY TRANSCRIPTIONAL REGULATORY PROTEIN"/>
    <property type="match status" value="1"/>
</dbReference>
<dbReference type="InterPro" id="IPR012318">
    <property type="entry name" value="HTH_CRP"/>
</dbReference>
<protein>
    <submittedName>
        <fullName evidence="7">Crp/Fnr family transcriptional regulator</fullName>
    </submittedName>
</protein>
<dbReference type="InterPro" id="IPR036388">
    <property type="entry name" value="WH-like_DNA-bd_sf"/>
</dbReference>
<dbReference type="Gene3D" id="1.10.10.10">
    <property type="entry name" value="Winged helix-like DNA-binding domain superfamily/Winged helix DNA-binding domain"/>
    <property type="match status" value="1"/>
</dbReference>
<proteinExistence type="predicted"/>
<dbReference type="RefSeq" id="WP_193534955.1">
    <property type="nucleotide sequence ID" value="NZ_JADCLJ010000009.1"/>
</dbReference>
<dbReference type="PROSITE" id="PS00042">
    <property type="entry name" value="HTH_CRP_1"/>
    <property type="match status" value="1"/>
</dbReference>
<reference evidence="7 8" key="1">
    <citation type="submission" date="2020-10" db="EMBL/GenBank/DDBJ databases">
        <title>Bacillus sp. HD4P25, an endophyte from a halophyte.</title>
        <authorList>
            <person name="Sun J.-Q."/>
        </authorList>
    </citation>
    <scope>NUCLEOTIDE SEQUENCE [LARGE SCALE GENOMIC DNA]</scope>
    <source>
        <strain evidence="7 8">YIM 93174</strain>
    </source>
</reference>
<dbReference type="PANTHER" id="PTHR24567:SF74">
    <property type="entry name" value="HTH-TYPE TRANSCRIPTIONAL REGULATOR ARCR"/>
    <property type="match status" value="1"/>
</dbReference>
<evidence type="ECO:0000256" key="4">
    <source>
        <dbReference type="ARBA" id="ARBA00023163"/>
    </source>
</evidence>
<dbReference type="PROSITE" id="PS50042">
    <property type="entry name" value="CNMP_BINDING_3"/>
    <property type="match status" value="1"/>
</dbReference>
<dbReference type="Gene3D" id="2.60.120.10">
    <property type="entry name" value="Jelly Rolls"/>
    <property type="match status" value="1"/>
</dbReference>
<dbReference type="Pfam" id="PF00027">
    <property type="entry name" value="cNMP_binding"/>
    <property type="match status" value="1"/>
</dbReference>
<evidence type="ECO:0000256" key="2">
    <source>
        <dbReference type="ARBA" id="ARBA00023125"/>
    </source>
</evidence>
<dbReference type="InterPro" id="IPR018490">
    <property type="entry name" value="cNMP-bd_dom_sf"/>
</dbReference>
<accession>A0ABR9QG60</accession>
<organism evidence="7 8">
    <name type="scientific">Litchfieldia luteola</name>
    <dbReference type="NCBI Taxonomy" id="682179"/>
    <lineage>
        <taxon>Bacteria</taxon>
        <taxon>Bacillati</taxon>
        <taxon>Bacillota</taxon>
        <taxon>Bacilli</taxon>
        <taxon>Bacillales</taxon>
        <taxon>Bacillaceae</taxon>
        <taxon>Litchfieldia</taxon>
    </lineage>
</organism>
<dbReference type="CDD" id="cd00038">
    <property type="entry name" value="CAP_ED"/>
    <property type="match status" value="1"/>
</dbReference>
<keyword evidence="8" id="KW-1185">Reference proteome</keyword>
<evidence type="ECO:0000259" key="6">
    <source>
        <dbReference type="PROSITE" id="PS51063"/>
    </source>
</evidence>
<evidence type="ECO:0000256" key="3">
    <source>
        <dbReference type="ARBA" id="ARBA00023159"/>
    </source>
</evidence>
<dbReference type="InterPro" id="IPR014710">
    <property type="entry name" value="RmlC-like_jellyroll"/>
</dbReference>
<sequence length="234" mass="26219">MTSAYTLSPSTVTLQTIFDLADTVRKIERGSCIFHEGQKSTEIFYIKSGIVRLSKQSIDGQQLNLRMCKTGDLIGELTLFTNNPHYFLTAEAVTPVEVYVLNRETIEEAVSSNSALAKEFIIWFNTHFQKTHTKFRDLMLFGKKGALYSTLIRMSNTYGIPQSNGSIVIDLQLTNQDLANFCGSTRESVNRFLSSLKSDGVISISGSSITIHNINYLRREIQCEGCSKEICCID</sequence>
<dbReference type="PRINTS" id="PR00034">
    <property type="entry name" value="HTHCRP"/>
</dbReference>
<dbReference type="InterPro" id="IPR018335">
    <property type="entry name" value="Tscrpt_reg_HTH_Crp-type_CS"/>
</dbReference>
<keyword evidence="3" id="KW-0010">Activator</keyword>
<feature type="domain" description="HTH crp-type" evidence="6">
    <location>
        <begin position="141"/>
        <end position="215"/>
    </location>
</feature>
<dbReference type="InterPro" id="IPR000595">
    <property type="entry name" value="cNMP-bd_dom"/>
</dbReference>
<evidence type="ECO:0000313" key="8">
    <source>
        <dbReference type="Proteomes" id="UP001516662"/>
    </source>
</evidence>
<keyword evidence="1" id="KW-0805">Transcription regulation</keyword>
<dbReference type="InterPro" id="IPR036390">
    <property type="entry name" value="WH_DNA-bd_sf"/>
</dbReference>
<dbReference type="Pfam" id="PF13545">
    <property type="entry name" value="HTH_Crp_2"/>
    <property type="match status" value="1"/>
</dbReference>
<gene>
    <name evidence="7" type="ORF">IMZ08_05300</name>
</gene>
<evidence type="ECO:0000259" key="5">
    <source>
        <dbReference type="PROSITE" id="PS50042"/>
    </source>
</evidence>
<keyword evidence="4" id="KW-0804">Transcription</keyword>
<dbReference type="InterPro" id="IPR050397">
    <property type="entry name" value="Env_Response_Regulators"/>
</dbReference>
<keyword evidence="2" id="KW-0238">DNA-binding</keyword>
<name>A0ABR9QG60_9BACI</name>
<evidence type="ECO:0000256" key="1">
    <source>
        <dbReference type="ARBA" id="ARBA00023015"/>
    </source>
</evidence>
<feature type="domain" description="Cyclic nucleotide-binding" evidence="5">
    <location>
        <begin position="14"/>
        <end position="127"/>
    </location>
</feature>
<dbReference type="Proteomes" id="UP001516662">
    <property type="component" value="Unassembled WGS sequence"/>
</dbReference>
<dbReference type="SMART" id="SM00419">
    <property type="entry name" value="HTH_CRP"/>
    <property type="match status" value="1"/>
</dbReference>
<dbReference type="PROSITE" id="PS51063">
    <property type="entry name" value="HTH_CRP_2"/>
    <property type="match status" value="1"/>
</dbReference>
<dbReference type="SUPFAM" id="SSF51206">
    <property type="entry name" value="cAMP-binding domain-like"/>
    <property type="match status" value="1"/>
</dbReference>
<dbReference type="SUPFAM" id="SSF46785">
    <property type="entry name" value="Winged helix' DNA-binding domain"/>
    <property type="match status" value="1"/>
</dbReference>
<dbReference type="SMART" id="SM00100">
    <property type="entry name" value="cNMP"/>
    <property type="match status" value="1"/>
</dbReference>